<accession>A0AA36N8J8</accession>
<dbReference type="SUPFAM" id="SSF54534">
    <property type="entry name" value="FKBP-like"/>
    <property type="match status" value="1"/>
</dbReference>
<comment type="catalytic activity">
    <reaction evidence="1 5">
        <text>[protein]-peptidylproline (omega=180) = [protein]-peptidylproline (omega=0)</text>
        <dbReference type="Rhea" id="RHEA:16237"/>
        <dbReference type="Rhea" id="RHEA-COMP:10747"/>
        <dbReference type="Rhea" id="RHEA-COMP:10748"/>
        <dbReference type="ChEBI" id="CHEBI:83833"/>
        <dbReference type="ChEBI" id="CHEBI:83834"/>
        <dbReference type="EC" id="5.2.1.8"/>
    </reaction>
</comment>
<evidence type="ECO:0000256" key="4">
    <source>
        <dbReference type="ARBA" id="ARBA00023235"/>
    </source>
</evidence>
<feature type="compositionally biased region" description="Basic residues" evidence="6">
    <location>
        <begin position="212"/>
        <end position="224"/>
    </location>
</feature>
<evidence type="ECO:0000259" key="7">
    <source>
        <dbReference type="PROSITE" id="PS50059"/>
    </source>
</evidence>
<evidence type="ECO:0000256" key="5">
    <source>
        <dbReference type="PROSITE-ProRule" id="PRU00277"/>
    </source>
</evidence>
<dbReference type="PANTHER" id="PTHR43811">
    <property type="entry name" value="FKBP-TYPE PEPTIDYL-PROLYL CIS-TRANS ISOMERASE FKPA"/>
    <property type="match status" value="1"/>
</dbReference>
<dbReference type="PANTHER" id="PTHR43811:SF19">
    <property type="entry name" value="39 KDA FK506-BINDING NUCLEAR PROTEIN"/>
    <property type="match status" value="1"/>
</dbReference>
<evidence type="ECO:0000256" key="3">
    <source>
        <dbReference type="ARBA" id="ARBA00023110"/>
    </source>
</evidence>
<feature type="compositionally biased region" description="Basic and acidic residues" evidence="6">
    <location>
        <begin position="199"/>
        <end position="211"/>
    </location>
</feature>
<dbReference type="InterPro" id="IPR046357">
    <property type="entry name" value="PPIase_dom_sf"/>
</dbReference>
<organism evidence="8 9">
    <name type="scientific">Effrenium voratum</name>
    <dbReference type="NCBI Taxonomy" id="2562239"/>
    <lineage>
        <taxon>Eukaryota</taxon>
        <taxon>Sar</taxon>
        <taxon>Alveolata</taxon>
        <taxon>Dinophyceae</taxon>
        <taxon>Suessiales</taxon>
        <taxon>Symbiodiniaceae</taxon>
        <taxon>Effrenium</taxon>
    </lineage>
</organism>
<keyword evidence="4 5" id="KW-0413">Isomerase</keyword>
<feature type="region of interest" description="Disordered" evidence="6">
    <location>
        <begin position="1"/>
        <end position="86"/>
    </location>
</feature>
<dbReference type="AlphaFoldDB" id="A0AA36N8J8"/>
<evidence type="ECO:0000256" key="1">
    <source>
        <dbReference type="ARBA" id="ARBA00000971"/>
    </source>
</evidence>
<evidence type="ECO:0000256" key="6">
    <source>
        <dbReference type="SAM" id="MobiDB-lite"/>
    </source>
</evidence>
<protein>
    <recommendedName>
        <fullName evidence="2 5">peptidylprolyl isomerase</fullName>
        <ecNumber evidence="2 5">5.2.1.8</ecNumber>
    </recommendedName>
</protein>
<feature type="compositionally biased region" description="Basic and acidic residues" evidence="6">
    <location>
        <begin position="35"/>
        <end position="56"/>
    </location>
</feature>
<evidence type="ECO:0000313" key="8">
    <source>
        <dbReference type="EMBL" id="CAJ1402980.1"/>
    </source>
</evidence>
<feature type="domain" description="PPIase FKBP-type" evidence="7">
    <location>
        <begin position="109"/>
        <end position="190"/>
    </location>
</feature>
<keyword evidence="3 5" id="KW-0697">Rotamase</keyword>
<dbReference type="Proteomes" id="UP001178507">
    <property type="component" value="Unassembled WGS sequence"/>
</dbReference>
<proteinExistence type="predicted"/>
<dbReference type="Pfam" id="PF00254">
    <property type="entry name" value="FKBP_C"/>
    <property type="match status" value="1"/>
</dbReference>
<dbReference type="InterPro" id="IPR001179">
    <property type="entry name" value="PPIase_FKBP_dom"/>
</dbReference>
<comment type="caution">
    <text evidence="8">The sequence shown here is derived from an EMBL/GenBank/DDBJ whole genome shotgun (WGS) entry which is preliminary data.</text>
</comment>
<dbReference type="PROSITE" id="PS50059">
    <property type="entry name" value="FKBP_PPIASE"/>
    <property type="match status" value="1"/>
</dbReference>
<dbReference type="Gene3D" id="3.10.50.40">
    <property type="match status" value="1"/>
</dbReference>
<dbReference type="EC" id="5.2.1.8" evidence="2 5"/>
<keyword evidence="9" id="KW-1185">Reference proteome</keyword>
<dbReference type="GO" id="GO:0003755">
    <property type="term" value="F:peptidyl-prolyl cis-trans isomerase activity"/>
    <property type="evidence" value="ECO:0007669"/>
    <property type="project" value="UniProtKB-KW"/>
</dbReference>
<reference evidence="8" key="1">
    <citation type="submission" date="2023-08" db="EMBL/GenBank/DDBJ databases">
        <authorList>
            <person name="Chen Y."/>
            <person name="Shah S."/>
            <person name="Dougan E. K."/>
            <person name="Thang M."/>
            <person name="Chan C."/>
        </authorList>
    </citation>
    <scope>NUCLEOTIDE SEQUENCE</scope>
</reference>
<dbReference type="EMBL" id="CAUJNA010003475">
    <property type="protein sequence ID" value="CAJ1402980.1"/>
    <property type="molecule type" value="Genomic_DNA"/>
</dbReference>
<evidence type="ECO:0000256" key="2">
    <source>
        <dbReference type="ARBA" id="ARBA00013194"/>
    </source>
</evidence>
<sequence length="224" mass="24544">MRAHAALAGNRYAALLEDDSEEAPKVRKRKKRKAAKPDAEPELPKKRPRRAAREAEPGSTAEATQAPESEAPEAKPGPLPTGTEKKLQGGVTIKVLRAAPEGAAIAAKGCELRLIYEGRLPAKNDRRFDNGEIDFLLGDGSMLPGFVIGVTGMAVGERRLIRIPWRLGYGKKGKKPKIPPMSDLDFEASLTFCGVDWKQRESKSDMSNKRREAAKRRGKKPRPA</sequence>
<name>A0AA36N8J8_9DINO</name>
<evidence type="ECO:0000313" key="9">
    <source>
        <dbReference type="Proteomes" id="UP001178507"/>
    </source>
</evidence>
<feature type="region of interest" description="Disordered" evidence="6">
    <location>
        <begin position="199"/>
        <end position="224"/>
    </location>
</feature>
<gene>
    <name evidence="8" type="ORF">EVOR1521_LOCUS25749</name>
</gene>